<name>A0ABU5DPC3_9BURK</name>
<feature type="domain" description="Major facilitator superfamily (MFS) profile" evidence="5">
    <location>
        <begin position="24"/>
        <end position="412"/>
    </location>
</feature>
<dbReference type="PROSITE" id="PS50850">
    <property type="entry name" value="MFS"/>
    <property type="match status" value="1"/>
</dbReference>
<feature type="transmembrane region" description="Helical" evidence="4">
    <location>
        <begin position="26"/>
        <end position="45"/>
    </location>
</feature>
<dbReference type="EMBL" id="JAXCLA010000009">
    <property type="protein sequence ID" value="MDY0748172.1"/>
    <property type="molecule type" value="Genomic_DNA"/>
</dbReference>
<feature type="transmembrane region" description="Helical" evidence="4">
    <location>
        <begin position="150"/>
        <end position="172"/>
    </location>
</feature>
<dbReference type="Proteomes" id="UP001285263">
    <property type="component" value="Unassembled WGS sequence"/>
</dbReference>
<sequence length="418" mass="43515">MTTHTISAAVAPNLGVSEFRTGWPTLLLALAGVATSVSALLIYSLGTLIVPLSDALGWSKADLQLLVSFLAAGGAVSVNFVGWLNGRYGMRAVTGVSMLALVLAFASLTQASSAIGWLYLGYFLLPFIGIGTTPVTWTHIVNLRFERHRGLALSLVLCGTGLAAAALPPLLSAAVARWGWQAGYLSLGGLVLLFWLSTAWRSLPAQGVSTHKTLTAKVDGIPWRQAVRSRSFWTCNIALALVVSALYGLTANTVPMLRGLGFRAATAAGIFSSFGVALIAGRIFVGALIDRFWAPGVAAVVLAMPALGCALLLSADAQTPLALLIAAVALCGVGAGAEFDIAAYLVSRYFGLRDYGRLFGMHLGLVTIGSAVSPFAFGALLKASGYHPLFMLCGGACVLGPALLLTLGRYPDLSKTET</sequence>
<feature type="transmembrane region" description="Helical" evidence="4">
    <location>
        <begin position="117"/>
        <end position="138"/>
    </location>
</feature>
<keyword evidence="1 4" id="KW-0812">Transmembrane</keyword>
<dbReference type="InterPro" id="IPR008120">
    <property type="entry name" value="Dense_granule_Gra7_protein"/>
</dbReference>
<dbReference type="InterPro" id="IPR011701">
    <property type="entry name" value="MFS"/>
</dbReference>
<gene>
    <name evidence="6" type="ORF">SNE35_26970</name>
</gene>
<reference evidence="6 7" key="1">
    <citation type="submission" date="2023-11" db="EMBL/GenBank/DDBJ databases">
        <title>Paucibacter sp. nov., isolated from fresh soil in Korea.</title>
        <authorList>
            <person name="Le N.T.T."/>
        </authorList>
    </citation>
    <scope>NUCLEOTIDE SEQUENCE [LARGE SCALE GENOMIC DNA]</scope>
    <source>
        <strain evidence="6 7">R3-3</strain>
    </source>
</reference>
<feature type="transmembrane region" description="Helical" evidence="4">
    <location>
        <begin position="292"/>
        <end position="315"/>
    </location>
</feature>
<comment type="caution">
    <text evidence="6">The sequence shown here is derived from an EMBL/GenBank/DDBJ whole genome shotgun (WGS) entry which is preliminary data.</text>
</comment>
<dbReference type="Gene3D" id="1.20.1250.20">
    <property type="entry name" value="MFS general substrate transporter like domains"/>
    <property type="match status" value="2"/>
</dbReference>
<dbReference type="InterPro" id="IPR036259">
    <property type="entry name" value="MFS_trans_sf"/>
</dbReference>
<evidence type="ECO:0000256" key="3">
    <source>
        <dbReference type="ARBA" id="ARBA00023136"/>
    </source>
</evidence>
<evidence type="ECO:0000256" key="2">
    <source>
        <dbReference type="ARBA" id="ARBA00022989"/>
    </source>
</evidence>
<dbReference type="InterPro" id="IPR050327">
    <property type="entry name" value="Proton-linked_MCT"/>
</dbReference>
<keyword evidence="2 4" id="KW-1133">Transmembrane helix</keyword>
<feature type="transmembrane region" description="Helical" evidence="4">
    <location>
        <begin position="386"/>
        <end position="407"/>
    </location>
</feature>
<evidence type="ECO:0000256" key="4">
    <source>
        <dbReference type="SAM" id="Phobius"/>
    </source>
</evidence>
<dbReference type="PRINTS" id="PR01747">
    <property type="entry name" value="DENSEGRNULE7"/>
</dbReference>
<feature type="transmembrane region" description="Helical" evidence="4">
    <location>
        <begin position="321"/>
        <end position="346"/>
    </location>
</feature>
<feature type="transmembrane region" description="Helical" evidence="4">
    <location>
        <begin position="178"/>
        <end position="196"/>
    </location>
</feature>
<evidence type="ECO:0000256" key="1">
    <source>
        <dbReference type="ARBA" id="ARBA00022692"/>
    </source>
</evidence>
<keyword evidence="7" id="KW-1185">Reference proteome</keyword>
<dbReference type="RefSeq" id="WP_320426134.1">
    <property type="nucleotide sequence ID" value="NZ_JAXCLA010000009.1"/>
</dbReference>
<dbReference type="InterPro" id="IPR020846">
    <property type="entry name" value="MFS_dom"/>
</dbReference>
<dbReference type="Pfam" id="PF07690">
    <property type="entry name" value="MFS_1"/>
    <property type="match status" value="1"/>
</dbReference>
<dbReference type="SUPFAM" id="SSF103473">
    <property type="entry name" value="MFS general substrate transporter"/>
    <property type="match status" value="1"/>
</dbReference>
<feature type="transmembrane region" description="Helical" evidence="4">
    <location>
        <begin position="65"/>
        <end position="85"/>
    </location>
</feature>
<accession>A0ABU5DPC3</accession>
<dbReference type="PANTHER" id="PTHR11360">
    <property type="entry name" value="MONOCARBOXYLATE TRANSPORTER"/>
    <property type="match status" value="1"/>
</dbReference>
<dbReference type="PANTHER" id="PTHR11360:SF290">
    <property type="entry name" value="MONOCARBOXYLATE MFS PERMEASE"/>
    <property type="match status" value="1"/>
</dbReference>
<organism evidence="6 7">
    <name type="scientific">Roseateles agri</name>
    <dbReference type="NCBI Taxonomy" id="3098619"/>
    <lineage>
        <taxon>Bacteria</taxon>
        <taxon>Pseudomonadati</taxon>
        <taxon>Pseudomonadota</taxon>
        <taxon>Betaproteobacteria</taxon>
        <taxon>Burkholderiales</taxon>
        <taxon>Sphaerotilaceae</taxon>
        <taxon>Roseateles</taxon>
    </lineage>
</organism>
<evidence type="ECO:0000313" key="7">
    <source>
        <dbReference type="Proteomes" id="UP001285263"/>
    </source>
</evidence>
<feature type="transmembrane region" description="Helical" evidence="4">
    <location>
        <begin position="358"/>
        <end position="380"/>
    </location>
</feature>
<proteinExistence type="predicted"/>
<feature type="transmembrane region" description="Helical" evidence="4">
    <location>
        <begin position="262"/>
        <end position="285"/>
    </location>
</feature>
<keyword evidence="3 4" id="KW-0472">Membrane</keyword>
<feature type="transmembrane region" description="Helical" evidence="4">
    <location>
        <begin position="92"/>
        <end position="111"/>
    </location>
</feature>
<feature type="transmembrane region" description="Helical" evidence="4">
    <location>
        <begin position="231"/>
        <end position="250"/>
    </location>
</feature>
<protein>
    <submittedName>
        <fullName evidence="6">MFS transporter</fullName>
    </submittedName>
</protein>
<evidence type="ECO:0000259" key="5">
    <source>
        <dbReference type="PROSITE" id="PS50850"/>
    </source>
</evidence>
<evidence type="ECO:0000313" key="6">
    <source>
        <dbReference type="EMBL" id="MDY0748172.1"/>
    </source>
</evidence>